<dbReference type="Proteomes" id="UP000606786">
    <property type="component" value="Unassembled WGS sequence"/>
</dbReference>
<evidence type="ECO:0000313" key="4">
    <source>
        <dbReference type="Proteomes" id="UP000606786"/>
    </source>
</evidence>
<accession>A0A811UBL4</accession>
<comment type="caution">
    <text evidence="3">The sequence shown here is derived from an EMBL/GenBank/DDBJ whole genome shotgun (WGS) entry which is preliminary data.</text>
</comment>
<feature type="transmembrane region" description="Helical" evidence="2">
    <location>
        <begin position="34"/>
        <end position="59"/>
    </location>
</feature>
<evidence type="ECO:0000256" key="1">
    <source>
        <dbReference type="SAM" id="MobiDB-lite"/>
    </source>
</evidence>
<gene>
    <name evidence="3" type="ORF">CCAP1982_LOCUS3546</name>
</gene>
<keyword evidence="2" id="KW-0812">Transmembrane</keyword>
<sequence>MLFFEKKVEFTFLHGFNASKWQTIPTQLRLECTYAHIALIFFVLVYRLLSVASAASVPLRGSTCNGRKRAASEKKPNTLTLTACIREFVILDEDDLEKTVQNKRTSRKRKAAEDLHESSSKPFQCGRSATKLY</sequence>
<proteinExistence type="predicted"/>
<dbReference type="EMBL" id="CAJHJT010000001">
    <property type="protein sequence ID" value="CAD6994815.1"/>
    <property type="molecule type" value="Genomic_DNA"/>
</dbReference>
<name>A0A811UBL4_CERCA</name>
<protein>
    <submittedName>
        <fullName evidence="3">(Mediterranean fruit fly) hypothetical protein</fullName>
    </submittedName>
</protein>
<evidence type="ECO:0000256" key="2">
    <source>
        <dbReference type="SAM" id="Phobius"/>
    </source>
</evidence>
<organism evidence="3 4">
    <name type="scientific">Ceratitis capitata</name>
    <name type="common">Mediterranean fruit fly</name>
    <name type="synonym">Tephritis capitata</name>
    <dbReference type="NCBI Taxonomy" id="7213"/>
    <lineage>
        <taxon>Eukaryota</taxon>
        <taxon>Metazoa</taxon>
        <taxon>Ecdysozoa</taxon>
        <taxon>Arthropoda</taxon>
        <taxon>Hexapoda</taxon>
        <taxon>Insecta</taxon>
        <taxon>Pterygota</taxon>
        <taxon>Neoptera</taxon>
        <taxon>Endopterygota</taxon>
        <taxon>Diptera</taxon>
        <taxon>Brachycera</taxon>
        <taxon>Muscomorpha</taxon>
        <taxon>Tephritoidea</taxon>
        <taxon>Tephritidae</taxon>
        <taxon>Ceratitis</taxon>
        <taxon>Ceratitis</taxon>
    </lineage>
</organism>
<feature type="non-terminal residue" evidence="3">
    <location>
        <position position="1"/>
    </location>
</feature>
<keyword evidence="2" id="KW-0472">Membrane</keyword>
<feature type="region of interest" description="Disordered" evidence="1">
    <location>
        <begin position="101"/>
        <end position="133"/>
    </location>
</feature>
<reference evidence="3" key="1">
    <citation type="submission" date="2020-11" db="EMBL/GenBank/DDBJ databases">
        <authorList>
            <person name="Whitehead M."/>
        </authorList>
    </citation>
    <scope>NUCLEOTIDE SEQUENCE</scope>
    <source>
        <strain evidence="3">EGII</strain>
    </source>
</reference>
<keyword evidence="2" id="KW-1133">Transmembrane helix</keyword>
<evidence type="ECO:0000313" key="3">
    <source>
        <dbReference type="EMBL" id="CAD6994815.1"/>
    </source>
</evidence>
<dbReference type="AlphaFoldDB" id="A0A811UBL4"/>
<keyword evidence="4" id="KW-1185">Reference proteome</keyword>